<accession>A0A096BAB9</accession>
<dbReference type="PANTHER" id="PTHR34297">
    <property type="entry name" value="HYPOTHETICAL CYTOSOLIC PROTEIN-RELATED"/>
    <property type="match status" value="1"/>
</dbReference>
<dbReference type="InterPro" id="IPR005531">
    <property type="entry name" value="Asp23"/>
</dbReference>
<protein>
    <recommendedName>
        <fullName evidence="4">Alkaline shock protein 23</fullName>
    </recommendedName>
</protein>
<comment type="caution">
    <text evidence="2">The sequence shown here is derived from an EMBL/GenBank/DDBJ whole genome shotgun (WGS) entry which is preliminary data.</text>
</comment>
<comment type="similarity">
    <text evidence="1">Belongs to the asp23 family.</text>
</comment>
<dbReference type="PANTHER" id="PTHR34297:SF2">
    <property type="entry name" value="ASP23_GLS24 FAMILY ENVELOPE STRESS RESPONSE PROTEIN"/>
    <property type="match status" value="1"/>
</dbReference>
<dbReference type="Pfam" id="PF03780">
    <property type="entry name" value="Asp23"/>
    <property type="match status" value="1"/>
</dbReference>
<evidence type="ECO:0000313" key="3">
    <source>
        <dbReference type="Proteomes" id="UP000029585"/>
    </source>
</evidence>
<keyword evidence="3" id="KW-1185">Reference proteome</keyword>
<gene>
    <name evidence="2" type="ORF">HMPREF9460_01448</name>
</gene>
<evidence type="ECO:0000256" key="1">
    <source>
        <dbReference type="ARBA" id="ARBA00005721"/>
    </source>
</evidence>
<dbReference type="eggNOG" id="COG1302">
    <property type="taxonomic scope" value="Bacteria"/>
</dbReference>
<dbReference type="GeneID" id="63973360"/>
<dbReference type="EMBL" id="ADLO01000052">
    <property type="protein sequence ID" value="KGF55981.1"/>
    <property type="molecule type" value="Genomic_DNA"/>
</dbReference>
<dbReference type="AlphaFoldDB" id="A0A096BAB9"/>
<dbReference type="PATRIC" id="fig|742738.3.peg.1493"/>
<proteinExistence type="inferred from homology"/>
<organism evidence="2 3">
    <name type="scientific">Flavonifractor plautii 1_3_50AFAA</name>
    <dbReference type="NCBI Taxonomy" id="742738"/>
    <lineage>
        <taxon>Bacteria</taxon>
        <taxon>Bacillati</taxon>
        <taxon>Bacillota</taxon>
        <taxon>Clostridia</taxon>
        <taxon>Eubacteriales</taxon>
        <taxon>Oscillospiraceae</taxon>
        <taxon>Flavonifractor</taxon>
    </lineage>
</organism>
<reference evidence="2 3" key="1">
    <citation type="submission" date="2011-08" db="EMBL/GenBank/DDBJ databases">
        <title>The Genome Sequence of Clostridium orbiscindens 1_3_50AFAA.</title>
        <authorList>
            <consortium name="The Broad Institute Genome Sequencing Platform"/>
            <person name="Earl A."/>
            <person name="Ward D."/>
            <person name="Feldgarden M."/>
            <person name="Gevers D."/>
            <person name="Daigneault M."/>
            <person name="Strauss J."/>
            <person name="Allen-Vercoe E."/>
            <person name="Young S.K."/>
            <person name="Zeng Q."/>
            <person name="Gargeya S."/>
            <person name="Fitzgerald M."/>
            <person name="Haas B."/>
            <person name="Abouelleil A."/>
            <person name="Alvarado L."/>
            <person name="Arachchi H.M."/>
            <person name="Berlin A."/>
            <person name="Brown A."/>
            <person name="Chapman S.B."/>
            <person name="Chen Z."/>
            <person name="Dunbar C."/>
            <person name="Freedman E."/>
            <person name="Gearin G."/>
            <person name="Gellesch M."/>
            <person name="Goldberg J."/>
            <person name="Griggs A."/>
            <person name="Gujja S."/>
            <person name="Heiman D."/>
            <person name="Howarth C."/>
            <person name="Larson L."/>
            <person name="Lui A."/>
            <person name="MacDonald P.J.P."/>
            <person name="Montmayeur A."/>
            <person name="Murphy C."/>
            <person name="Neiman D."/>
            <person name="Pearson M."/>
            <person name="Priest M."/>
            <person name="Roberts A."/>
            <person name="Saif S."/>
            <person name="Shea T."/>
            <person name="Shenoy N."/>
            <person name="Sisk P."/>
            <person name="Stolte C."/>
            <person name="Sykes S."/>
            <person name="Wortman J."/>
            <person name="Nusbaum C."/>
            <person name="Birren B."/>
        </authorList>
    </citation>
    <scope>NUCLEOTIDE SEQUENCE [LARGE SCALE GENOMIC DNA]</scope>
    <source>
        <strain evidence="2 3">1_3_50AFAA</strain>
    </source>
</reference>
<dbReference type="HOGENOM" id="CLU_113198_4_2_9"/>
<sequence>MADGKEYVSRPDELGNIHISEEVLAVIAAAAAMEVEGVGSLAANLGSDIAELLGGKKNLSKGIHIAVEEESIRVDVSLLIKYGYTIIDVAKEVQNAVYSAIENTSGLTVECVNVHVLGVAFDRDGKKAQ</sequence>
<dbReference type="RefSeq" id="WP_007489400.1">
    <property type="nucleotide sequence ID" value="NZ_KN174162.1"/>
</dbReference>
<evidence type="ECO:0000313" key="2">
    <source>
        <dbReference type="EMBL" id="KGF55981.1"/>
    </source>
</evidence>
<evidence type="ECO:0008006" key="4">
    <source>
        <dbReference type="Google" id="ProtNLM"/>
    </source>
</evidence>
<name>A0A096BAB9_FLAPL</name>
<dbReference type="Proteomes" id="UP000029585">
    <property type="component" value="Unassembled WGS sequence"/>
</dbReference>